<sequence length="130" mass="15276">MSEELCKFCTGVHFSIAKTNFTIYRWKCLILDQCLKLVPSPYVSFQLRFVKEFREKCRVIRANFDKIYYLHHPSTARRRHDFSNNHARSHEKKINHRIGVIGVLQQFWTACKGAVPSPCEVAHFITRSSC</sequence>
<accession>A0A6H5HWK2</accession>
<dbReference type="AlphaFoldDB" id="A0A6H5HWK2"/>
<dbReference type="Proteomes" id="UP000479000">
    <property type="component" value="Unassembled WGS sequence"/>
</dbReference>
<reference evidence="1 2" key="1">
    <citation type="submission" date="2020-02" db="EMBL/GenBank/DDBJ databases">
        <authorList>
            <person name="Ferguson B K."/>
        </authorList>
    </citation>
    <scope>NUCLEOTIDE SEQUENCE [LARGE SCALE GENOMIC DNA]</scope>
</reference>
<feature type="non-terminal residue" evidence="1">
    <location>
        <position position="130"/>
    </location>
</feature>
<dbReference type="EMBL" id="CADCXU010036158">
    <property type="protein sequence ID" value="CAB0020982.1"/>
    <property type="molecule type" value="Genomic_DNA"/>
</dbReference>
<keyword evidence="2" id="KW-1185">Reference proteome</keyword>
<gene>
    <name evidence="1" type="ORF">NTEN_LOCUS24507</name>
</gene>
<name>A0A6H5HWK2_9HEMI</name>
<organism evidence="1 2">
    <name type="scientific">Nesidiocoris tenuis</name>
    <dbReference type="NCBI Taxonomy" id="355587"/>
    <lineage>
        <taxon>Eukaryota</taxon>
        <taxon>Metazoa</taxon>
        <taxon>Ecdysozoa</taxon>
        <taxon>Arthropoda</taxon>
        <taxon>Hexapoda</taxon>
        <taxon>Insecta</taxon>
        <taxon>Pterygota</taxon>
        <taxon>Neoptera</taxon>
        <taxon>Paraneoptera</taxon>
        <taxon>Hemiptera</taxon>
        <taxon>Heteroptera</taxon>
        <taxon>Panheteroptera</taxon>
        <taxon>Cimicomorpha</taxon>
        <taxon>Miridae</taxon>
        <taxon>Dicyphina</taxon>
        <taxon>Nesidiocoris</taxon>
    </lineage>
</organism>
<evidence type="ECO:0000313" key="1">
    <source>
        <dbReference type="EMBL" id="CAB0020982.1"/>
    </source>
</evidence>
<evidence type="ECO:0000313" key="2">
    <source>
        <dbReference type="Proteomes" id="UP000479000"/>
    </source>
</evidence>
<proteinExistence type="predicted"/>
<protein>
    <submittedName>
        <fullName evidence="1">Uncharacterized protein</fullName>
    </submittedName>
</protein>